<comment type="caution">
    <text evidence="1">The sequence shown here is derived from an EMBL/GenBank/DDBJ whole genome shotgun (WGS) entry which is preliminary data.</text>
</comment>
<accession>A0A176QCA8</accession>
<proteinExistence type="predicted"/>
<protein>
    <submittedName>
        <fullName evidence="1">Nucleotide pyrophosphohydrolase</fullName>
    </submittedName>
</protein>
<dbReference type="GO" id="GO:0047840">
    <property type="term" value="F:dCTP diphosphatase activity"/>
    <property type="evidence" value="ECO:0007669"/>
    <property type="project" value="TreeGrafter"/>
</dbReference>
<dbReference type="CDD" id="cd11537">
    <property type="entry name" value="NTP-PPase_RS21-C6_like"/>
    <property type="match status" value="1"/>
</dbReference>
<dbReference type="GO" id="GO:0042262">
    <property type="term" value="P:DNA protection"/>
    <property type="evidence" value="ECO:0007669"/>
    <property type="project" value="TreeGrafter"/>
</dbReference>
<keyword evidence="1" id="KW-0378">Hydrolase</keyword>
<dbReference type="InterPro" id="IPR025984">
    <property type="entry name" value="DCTPP"/>
</dbReference>
<dbReference type="GO" id="GO:0006253">
    <property type="term" value="P:dCTP catabolic process"/>
    <property type="evidence" value="ECO:0007669"/>
    <property type="project" value="TreeGrafter"/>
</dbReference>
<dbReference type="SUPFAM" id="SSF101386">
    <property type="entry name" value="all-alpha NTP pyrophosphatases"/>
    <property type="match status" value="1"/>
</dbReference>
<dbReference type="STRING" id="262209.AWH69_10480"/>
<dbReference type="Pfam" id="PF12643">
    <property type="entry name" value="MazG-like"/>
    <property type="match status" value="1"/>
</dbReference>
<dbReference type="GO" id="GO:0005829">
    <property type="term" value="C:cytosol"/>
    <property type="evidence" value="ECO:0007669"/>
    <property type="project" value="TreeGrafter"/>
</dbReference>
<evidence type="ECO:0000313" key="2">
    <source>
        <dbReference type="Proteomes" id="UP000076976"/>
    </source>
</evidence>
<dbReference type="AlphaFoldDB" id="A0A176QCA8"/>
<dbReference type="PIRSF" id="PIRSF029826">
    <property type="entry name" value="UCP029826_pph"/>
    <property type="match status" value="1"/>
</dbReference>
<reference evidence="1 2" key="1">
    <citation type="submission" date="2016-01" db="EMBL/GenBank/DDBJ databases">
        <title>Janibacter melonis strain CD11_4 genome sequencing and assembly.</title>
        <authorList>
            <person name="Nair G.R."/>
            <person name="Kaur G."/>
            <person name="Chander A.M."/>
            <person name="Mayilraj S."/>
        </authorList>
    </citation>
    <scope>NUCLEOTIDE SEQUENCE [LARGE SCALE GENOMIC DNA]</scope>
    <source>
        <strain evidence="1 2">CD11-4</strain>
    </source>
</reference>
<dbReference type="EMBL" id="LQZG01000003">
    <property type="protein sequence ID" value="OAB87300.1"/>
    <property type="molecule type" value="Genomic_DNA"/>
</dbReference>
<sequence length="111" mass="12414">MPFQQDVRGFAAERDWTQFHDPKSLVLALVGEVGELAELFQWVPADEARRTYSSGPRRQRAEEEISDVLIYLLALGNSLDIDVLDAATRKLAAARDRFPVESVDGVAPEKD</sequence>
<dbReference type="InterPro" id="IPR052555">
    <property type="entry name" value="dCTP_Pyrophosphatase"/>
</dbReference>
<keyword evidence="2" id="KW-1185">Reference proteome</keyword>
<name>A0A176QCA8_9MICO</name>
<dbReference type="Proteomes" id="UP000076976">
    <property type="component" value="Unassembled WGS sequence"/>
</dbReference>
<organism evidence="1 2">
    <name type="scientific">Janibacter melonis</name>
    <dbReference type="NCBI Taxonomy" id="262209"/>
    <lineage>
        <taxon>Bacteria</taxon>
        <taxon>Bacillati</taxon>
        <taxon>Actinomycetota</taxon>
        <taxon>Actinomycetes</taxon>
        <taxon>Micrococcales</taxon>
        <taxon>Intrasporangiaceae</taxon>
        <taxon>Janibacter</taxon>
    </lineage>
</organism>
<gene>
    <name evidence="1" type="ORF">AWH69_10480</name>
</gene>
<dbReference type="PANTHER" id="PTHR46523">
    <property type="entry name" value="DCTP PYROPHOSPHATASE 1"/>
    <property type="match status" value="1"/>
</dbReference>
<dbReference type="PANTHER" id="PTHR46523:SF1">
    <property type="entry name" value="DCTP PYROPHOSPHATASE 1"/>
    <property type="match status" value="1"/>
</dbReference>
<evidence type="ECO:0000313" key="1">
    <source>
        <dbReference type="EMBL" id="OAB87300.1"/>
    </source>
</evidence>
<dbReference type="Gene3D" id="1.10.287.1080">
    <property type="entry name" value="MazG-like"/>
    <property type="match status" value="1"/>
</dbReference>